<dbReference type="Proteomes" id="UP000821853">
    <property type="component" value="Unassembled WGS sequence"/>
</dbReference>
<reference evidence="2 3" key="1">
    <citation type="journal article" date="2020" name="Cell">
        <title>Large-Scale Comparative Analyses of Tick Genomes Elucidate Their Genetic Diversity and Vector Capacities.</title>
        <authorList>
            <consortium name="Tick Genome and Microbiome Consortium (TIGMIC)"/>
            <person name="Jia N."/>
            <person name="Wang J."/>
            <person name="Shi W."/>
            <person name="Du L."/>
            <person name="Sun Y."/>
            <person name="Zhan W."/>
            <person name="Jiang J.F."/>
            <person name="Wang Q."/>
            <person name="Zhang B."/>
            <person name="Ji P."/>
            <person name="Bell-Sakyi L."/>
            <person name="Cui X.M."/>
            <person name="Yuan T.T."/>
            <person name="Jiang B.G."/>
            <person name="Yang W.F."/>
            <person name="Lam T.T."/>
            <person name="Chang Q.C."/>
            <person name="Ding S.J."/>
            <person name="Wang X.J."/>
            <person name="Zhu J.G."/>
            <person name="Ruan X.D."/>
            <person name="Zhao L."/>
            <person name="Wei J.T."/>
            <person name="Ye R.Z."/>
            <person name="Que T.C."/>
            <person name="Du C.H."/>
            <person name="Zhou Y.H."/>
            <person name="Cheng J.X."/>
            <person name="Dai P.F."/>
            <person name="Guo W.B."/>
            <person name="Han X.H."/>
            <person name="Huang E.J."/>
            <person name="Li L.F."/>
            <person name="Wei W."/>
            <person name="Gao Y.C."/>
            <person name="Liu J.Z."/>
            <person name="Shao H.Z."/>
            <person name="Wang X."/>
            <person name="Wang C.C."/>
            <person name="Yang T.C."/>
            <person name="Huo Q.B."/>
            <person name="Li W."/>
            <person name="Chen H.Y."/>
            <person name="Chen S.E."/>
            <person name="Zhou L.G."/>
            <person name="Ni X.B."/>
            <person name="Tian J.H."/>
            <person name="Sheng Y."/>
            <person name="Liu T."/>
            <person name="Pan Y.S."/>
            <person name="Xia L.Y."/>
            <person name="Li J."/>
            <person name="Zhao F."/>
            <person name="Cao W.C."/>
        </authorList>
    </citation>
    <scope>NUCLEOTIDE SEQUENCE [LARGE SCALE GENOMIC DNA]</scope>
    <source>
        <strain evidence="2">HaeL-2018</strain>
    </source>
</reference>
<evidence type="ECO:0000313" key="3">
    <source>
        <dbReference type="Proteomes" id="UP000821853"/>
    </source>
</evidence>
<dbReference type="AlphaFoldDB" id="A0A9J6GUQ9"/>
<keyword evidence="3" id="KW-1185">Reference proteome</keyword>
<accession>A0A9J6GUQ9</accession>
<feature type="transmembrane region" description="Helical" evidence="1">
    <location>
        <begin position="59"/>
        <end position="76"/>
    </location>
</feature>
<protein>
    <submittedName>
        <fullName evidence="2">Uncharacterized protein</fullName>
    </submittedName>
</protein>
<organism evidence="2 3">
    <name type="scientific">Haemaphysalis longicornis</name>
    <name type="common">Bush tick</name>
    <dbReference type="NCBI Taxonomy" id="44386"/>
    <lineage>
        <taxon>Eukaryota</taxon>
        <taxon>Metazoa</taxon>
        <taxon>Ecdysozoa</taxon>
        <taxon>Arthropoda</taxon>
        <taxon>Chelicerata</taxon>
        <taxon>Arachnida</taxon>
        <taxon>Acari</taxon>
        <taxon>Parasitiformes</taxon>
        <taxon>Ixodida</taxon>
        <taxon>Ixodoidea</taxon>
        <taxon>Ixodidae</taxon>
        <taxon>Haemaphysalinae</taxon>
        <taxon>Haemaphysalis</taxon>
    </lineage>
</organism>
<sequence>MFLISADLKVLEETDLIKRDYSCGATDASVADTANTTPAAAADNVDRQRFGLVVRPSRVVVLLVVLAYMSVIVYILRLISRSQTKEVADRSANDTAGHNQ</sequence>
<keyword evidence="1" id="KW-0812">Transmembrane</keyword>
<gene>
    <name evidence="2" type="ORF">HPB48_006101</name>
</gene>
<dbReference type="EMBL" id="JABSTR010000009">
    <property type="protein sequence ID" value="KAH9378923.1"/>
    <property type="molecule type" value="Genomic_DNA"/>
</dbReference>
<dbReference type="VEuPathDB" id="VectorBase:HLOH_056870"/>
<keyword evidence="1" id="KW-0472">Membrane</keyword>
<evidence type="ECO:0000256" key="1">
    <source>
        <dbReference type="SAM" id="Phobius"/>
    </source>
</evidence>
<comment type="caution">
    <text evidence="2">The sequence shown here is derived from an EMBL/GenBank/DDBJ whole genome shotgun (WGS) entry which is preliminary data.</text>
</comment>
<evidence type="ECO:0000313" key="2">
    <source>
        <dbReference type="EMBL" id="KAH9378923.1"/>
    </source>
</evidence>
<proteinExistence type="predicted"/>
<name>A0A9J6GUQ9_HAELO</name>
<keyword evidence="1" id="KW-1133">Transmembrane helix</keyword>